<evidence type="ECO:0000313" key="5">
    <source>
        <dbReference type="Proteomes" id="UP000006727"/>
    </source>
</evidence>
<accession>A9SWV6</accession>
<dbReference type="EnsemblPlants" id="Pp3c7_1410V3.2">
    <property type="protein sequence ID" value="Pp3c7_1410V3.2"/>
    <property type="gene ID" value="Pp3c7_1410"/>
</dbReference>
<dbReference type="RefSeq" id="XP_024381549.1">
    <property type="nucleotide sequence ID" value="XM_024525781.2"/>
</dbReference>
<dbReference type="EMBL" id="ABEU02000007">
    <property type="protein sequence ID" value="PNR50561.1"/>
    <property type="molecule type" value="Genomic_DNA"/>
</dbReference>
<dbReference type="PANTHER" id="PTHR33178:SF5">
    <property type="entry name" value="EXPRESSED PROTEIN"/>
    <property type="match status" value="1"/>
</dbReference>
<dbReference type="Pfam" id="PF07876">
    <property type="entry name" value="Dabb"/>
    <property type="match status" value="2"/>
</dbReference>
<dbReference type="EnsemblPlants" id="Pp3c7_1410V3.3">
    <property type="protein sequence ID" value="Pp3c7_1410V3.3"/>
    <property type="gene ID" value="Pp3c7_1410"/>
</dbReference>
<dbReference type="Gramene" id="Pp3c7_1410V3.5">
    <property type="protein sequence ID" value="Pp3c7_1410V3.5"/>
    <property type="gene ID" value="Pp3c7_1410"/>
</dbReference>
<dbReference type="OrthoDB" id="2016695at2759"/>
<organism evidence="3">
    <name type="scientific">Physcomitrium patens</name>
    <name type="common">Spreading-leaved earth moss</name>
    <name type="synonym">Physcomitrella patens</name>
    <dbReference type="NCBI Taxonomy" id="3218"/>
    <lineage>
        <taxon>Eukaryota</taxon>
        <taxon>Viridiplantae</taxon>
        <taxon>Streptophyta</taxon>
        <taxon>Embryophyta</taxon>
        <taxon>Bryophyta</taxon>
        <taxon>Bryophytina</taxon>
        <taxon>Bryopsida</taxon>
        <taxon>Funariidae</taxon>
        <taxon>Funariales</taxon>
        <taxon>Funariaceae</taxon>
        <taxon>Physcomitrium</taxon>
    </lineage>
</organism>
<feature type="domain" description="Stress-response A/B barrel" evidence="2">
    <location>
        <begin position="130"/>
        <end position="225"/>
    </location>
</feature>
<dbReference type="EnsemblPlants" id="Pp3c7_1410V3.6">
    <property type="protein sequence ID" value="Pp3c7_1410V3.6"/>
    <property type="gene ID" value="Pp3c7_1410"/>
</dbReference>
<evidence type="ECO:0000256" key="1">
    <source>
        <dbReference type="ARBA" id="ARBA00011738"/>
    </source>
</evidence>
<dbReference type="EnsemblPlants" id="Pp3c7_1410V3.1">
    <property type="protein sequence ID" value="Pp3c7_1410V3.1"/>
    <property type="gene ID" value="Pp3c7_1410"/>
</dbReference>
<dbReference type="AlphaFoldDB" id="A9SWV6"/>
<dbReference type="STRING" id="3218.A9SWV6"/>
<dbReference type="Gramene" id="Pp3c7_1410V3.3">
    <property type="protein sequence ID" value="Pp3c7_1410V3.3"/>
    <property type="gene ID" value="Pp3c7_1410"/>
</dbReference>
<dbReference type="OMA" id="IPYCHGS"/>
<reference evidence="4" key="3">
    <citation type="submission" date="2020-12" db="UniProtKB">
        <authorList>
            <consortium name="EnsemblPlants"/>
        </authorList>
    </citation>
    <scope>IDENTIFICATION</scope>
</reference>
<dbReference type="InterPro" id="IPR044662">
    <property type="entry name" value="HS1/DABB1-like"/>
</dbReference>
<evidence type="ECO:0000259" key="2">
    <source>
        <dbReference type="PROSITE" id="PS51502"/>
    </source>
</evidence>
<name>A9SWV6_PHYPA</name>
<dbReference type="RefSeq" id="XP_024381550.1">
    <property type="nucleotide sequence ID" value="XM_024525782.2"/>
</dbReference>
<dbReference type="Gramene" id="Pp3c7_1410V3.6">
    <property type="protein sequence ID" value="Pp3c7_1410V3.6"/>
    <property type="gene ID" value="Pp3c7_1410"/>
</dbReference>
<gene>
    <name evidence="4" type="primary">LOC112285172</name>
    <name evidence="3" type="ORF">PHYPA_009747</name>
</gene>
<dbReference type="SMART" id="SM00886">
    <property type="entry name" value="Dabb"/>
    <property type="match status" value="2"/>
</dbReference>
<dbReference type="InterPro" id="IPR011008">
    <property type="entry name" value="Dimeric_a/b-barrel"/>
</dbReference>
<reference evidence="3 5" key="1">
    <citation type="journal article" date="2008" name="Science">
        <title>The Physcomitrella genome reveals evolutionary insights into the conquest of land by plants.</title>
        <authorList>
            <person name="Rensing S."/>
            <person name="Lang D."/>
            <person name="Zimmer A."/>
            <person name="Terry A."/>
            <person name="Salamov A."/>
            <person name="Shapiro H."/>
            <person name="Nishiyama T."/>
            <person name="Perroud P.-F."/>
            <person name="Lindquist E."/>
            <person name="Kamisugi Y."/>
            <person name="Tanahashi T."/>
            <person name="Sakakibara K."/>
            <person name="Fujita T."/>
            <person name="Oishi K."/>
            <person name="Shin-I T."/>
            <person name="Kuroki Y."/>
            <person name="Toyoda A."/>
            <person name="Suzuki Y."/>
            <person name="Hashimoto A."/>
            <person name="Yamaguchi K."/>
            <person name="Sugano A."/>
            <person name="Kohara Y."/>
            <person name="Fujiyama A."/>
            <person name="Anterola A."/>
            <person name="Aoki S."/>
            <person name="Ashton N."/>
            <person name="Barbazuk W.B."/>
            <person name="Barker E."/>
            <person name="Bennetzen J."/>
            <person name="Bezanilla M."/>
            <person name="Blankenship R."/>
            <person name="Cho S.H."/>
            <person name="Dutcher S."/>
            <person name="Estelle M."/>
            <person name="Fawcett J.A."/>
            <person name="Gundlach H."/>
            <person name="Hanada K."/>
            <person name="Heyl A."/>
            <person name="Hicks K.A."/>
            <person name="Hugh J."/>
            <person name="Lohr M."/>
            <person name="Mayer K."/>
            <person name="Melkozernov A."/>
            <person name="Murata T."/>
            <person name="Nelson D."/>
            <person name="Pils B."/>
            <person name="Prigge M."/>
            <person name="Reiss B."/>
            <person name="Renner T."/>
            <person name="Rombauts S."/>
            <person name="Rushton P."/>
            <person name="Sanderfoot A."/>
            <person name="Schween G."/>
            <person name="Shiu S.-H."/>
            <person name="Stueber K."/>
            <person name="Theodoulou F.L."/>
            <person name="Tu H."/>
            <person name="Van de Peer Y."/>
            <person name="Verrier P.J."/>
            <person name="Waters E."/>
            <person name="Wood A."/>
            <person name="Yang L."/>
            <person name="Cove D."/>
            <person name="Cuming A."/>
            <person name="Hasebe M."/>
            <person name="Lucas S."/>
            <person name="Mishler D.B."/>
            <person name="Reski R."/>
            <person name="Grigoriev I."/>
            <person name="Quatrano R.S."/>
            <person name="Boore J.L."/>
        </authorList>
    </citation>
    <scope>NUCLEOTIDE SEQUENCE [LARGE SCALE GENOMIC DNA]</scope>
    <source>
        <strain evidence="4 5">cv. Gransden 2004</strain>
    </source>
</reference>
<dbReference type="Proteomes" id="UP000006727">
    <property type="component" value="Chromosome 7"/>
</dbReference>
<dbReference type="KEGG" id="ppp:112285172"/>
<evidence type="ECO:0000313" key="3">
    <source>
        <dbReference type="EMBL" id="PNR50561.1"/>
    </source>
</evidence>
<dbReference type="PROSITE" id="PS51502">
    <property type="entry name" value="S_R_A_B_BARREL"/>
    <property type="match status" value="2"/>
</dbReference>
<keyword evidence="5" id="KW-1185">Reference proteome</keyword>
<dbReference type="eggNOG" id="ENOG502QPSK">
    <property type="taxonomic scope" value="Eukaryota"/>
</dbReference>
<dbReference type="GeneID" id="112285172"/>
<reference evidence="3 5" key="2">
    <citation type="journal article" date="2018" name="Plant J.">
        <title>The Physcomitrella patens chromosome-scale assembly reveals moss genome structure and evolution.</title>
        <authorList>
            <person name="Lang D."/>
            <person name="Ullrich K.K."/>
            <person name="Murat F."/>
            <person name="Fuchs J."/>
            <person name="Jenkins J."/>
            <person name="Haas F.B."/>
            <person name="Piednoel M."/>
            <person name="Gundlach H."/>
            <person name="Van Bel M."/>
            <person name="Meyberg R."/>
            <person name="Vives C."/>
            <person name="Morata J."/>
            <person name="Symeonidi A."/>
            <person name="Hiss M."/>
            <person name="Muchero W."/>
            <person name="Kamisugi Y."/>
            <person name="Saleh O."/>
            <person name="Blanc G."/>
            <person name="Decker E.L."/>
            <person name="van Gessel N."/>
            <person name="Grimwood J."/>
            <person name="Hayes R.D."/>
            <person name="Graham S.W."/>
            <person name="Gunter L.E."/>
            <person name="McDaniel S.F."/>
            <person name="Hoernstein S.N.W."/>
            <person name="Larsson A."/>
            <person name="Li F.W."/>
            <person name="Perroud P.F."/>
            <person name="Phillips J."/>
            <person name="Ranjan P."/>
            <person name="Rokshar D.S."/>
            <person name="Rothfels C.J."/>
            <person name="Schneider L."/>
            <person name="Shu S."/>
            <person name="Stevenson D.W."/>
            <person name="Thummler F."/>
            <person name="Tillich M."/>
            <person name="Villarreal Aguilar J.C."/>
            <person name="Widiez T."/>
            <person name="Wong G.K."/>
            <person name="Wymore A."/>
            <person name="Zhang Y."/>
            <person name="Zimmer A.D."/>
            <person name="Quatrano R.S."/>
            <person name="Mayer K.F.X."/>
            <person name="Goodstein D."/>
            <person name="Casacuberta J.M."/>
            <person name="Vandepoele K."/>
            <person name="Reski R."/>
            <person name="Cuming A.C."/>
            <person name="Tuskan G.A."/>
            <person name="Maumus F."/>
            <person name="Salse J."/>
            <person name="Schmutz J."/>
            <person name="Rensing S.A."/>
        </authorList>
    </citation>
    <scope>NUCLEOTIDE SEQUENCE [LARGE SCALE GENOMIC DNA]</scope>
    <source>
        <strain evidence="4 5">cv. Gransden 2004</strain>
    </source>
</reference>
<proteinExistence type="predicted"/>
<dbReference type="SUPFAM" id="SSF54909">
    <property type="entry name" value="Dimeric alpha+beta barrel"/>
    <property type="match status" value="2"/>
</dbReference>
<dbReference type="PANTHER" id="PTHR33178">
    <property type="match status" value="1"/>
</dbReference>
<dbReference type="EnsemblPlants" id="Pp3c7_1410V3.5">
    <property type="protein sequence ID" value="Pp3c7_1410V3.5"/>
    <property type="gene ID" value="Pp3c7_1410"/>
</dbReference>
<dbReference type="EnsemblPlants" id="Pp3c7_1410V3.4">
    <property type="protein sequence ID" value="Pp3c7_1410V3.4"/>
    <property type="gene ID" value="Pp3c7_1410"/>
</dbReference>
<sequence>MARDETTVKAPRKVVDHVVFFRMKDELTEEQEREMLEALFTLQYTSQGVIYLSVGPVLEKTVDGVTHALFARFMAKEHVELYMQSPERKRIAVDLVIPYYNGLVMLDIEDGVADDVEAIFGREFALCGGIDHFVLFKVKEGTSQESIDAMLQSFRDLAASMDPDSMFQLTAGTNFSPMGKGYTHGFIARLPSEEALEDFLKSDAYAQALSKEALPDGTEYISANLASAFRGSSVTLHGEPEDVEGTA</sequence>
<comment type="subunit">
    <text evidence="1">Homodimer.</text>
</comment>
<protein>
    <recommendedName>
        <fullName evidence="2">Stress-response A/B barrel domain-containing protein</fullName>
    </recommendedName>
</protein>
<dbReference type="InterPro" id="IPR013097">
    <property type="entry name" value="Dabb"/>
</dbReference>
<dbReference type="Gramene" id="Pp3c7_1410V3.4">
    <property type="protein sequence ID" value="Pp3c7_1410V3.4"/>
    <property type="gene ID" value="Pp3c7_1410"/>
</dbReference>
<evidence type="ECO:0000313" key="4">
    <source>
        <dbReference type="EnsemblPlants" id="Pp3c7_1410V3.1"/>
    </source>
</evidence>
<dbReference type="Gramene" id="Pp3c7_1410V3.2">
    <property type="protein sequence ID" value="Pp3c7_1410V3.2"/>
    <property type="gene ID" value="Pp3c7_1410"/>
</dbReference>
<feature type="domain" description="Stress-response A/B barrel" evidence="2">
    <location>
        <begin position="15"/>
        <end position="108"/>
    </location>
</feature>
<dbReference type="Gramene" id="Pp3c7_1410V3.1">
    <property type="protein sequence ID" value="Pp3c7_1410V3.1"/>
    <property type="gene ID" value="Pp3c7_1410"/>
</dbReference>
<dbReference type="Gene3D" id="3.30.70.100">
    <property type="match status" value="2"/>
</dbReference>
<dbReference type="PaxDb" id="3218-PP1S130_79V6.3"/>